<sequence length="271" mass="29764">MACYMQGLAETRAELRALGIVDPILKEAPVDDVLCAQVSAAPHISHWADFSAFQQSLETAVPIVDTYLMAVGAAKQISASKTPKLHDLLMARPMGEQMLRYVGDWRPDGLVRAPAVPEPVGAIIRARLMAAAMVEDHENTEWLKRIVAERGWPKRSDVGDDAAGEAWLLVQHADADPAFQLAVLRAMEPLVPSGDVSQTDYAYLYDRVMLKITGKQRYGTQAICDKGRRLSQPLEEEKAVNRLRAAVGLAPVAEYLAEMDKSLGRCQSGER</sequence>
<dbReference type="Pfam" id="PF20329">
    <property type="entry name" value="DUF6624"/>
    <property type="match status" value="1"/>
</dbReference>
<reference evidence="1 2" key="1">
    <citation type="submission" date="2020-05" db="EMBL/GenBank/DDBJ databases">
        <title>Genome Sequencing of Type Strains.</title>
        <authorList>
            <person name="Lemaire J.F."/>
            <person name="Inderbitzin P."/>
            <person name="Gregorio O.A."/>
            <person name="Collins S.B."/>
            <person name="Wespe N."/>
            <person name="Knight-Connoni V."/>
        </authorList>
    </citation>
    <scope>NUCLEOTIDE SEQUENCE [LARGE SCALE GENOMIC DNA]</scope>
    <source>
        <strain evidence="1 2">DSM 100049</strain>
    </source>
</reference>
<comment type="caution">
    <text evidence="1">The sequence shown here is derived from an EMBL/GenBank/DDBJ whole genome shotgun (WGS) entry which is preliminary data.</text>
</comment>
<keyword evidence="2" id="KW-1185">Reference proteome</keyword>
<accession>A0A7Y6EHZ4</accession>
<dbReference type="AlphaFoldDB" id="A0A7Y6EHZ4"/>
<dbReference type="EMBL" id="JABMCH010000070">
    <property type="protein sequence ID" value="NUU48518.1"/>
    <property type="molecule type" value="Genomic_DNA"/>
</dbReference>
<dbReference type="Proteomes" id="UP000536441">
    <property type="component" value="Unassembled WGS sequence"/>
</dbReference>
<dbReference type="RefSeq" id="WP_183988949.1">
    <property type="nucleotide sequence ID" value="NZ_CBCRYR010000029.1"/>
</dbReference>
<protein>
    <submittedName>
        <fullName evidence="1">Uncharacterized protein</fullName>
    </submittedName>
</protein>
<dbReference type="InterPro" id="IPR046732">
    <property type="entry name" value="DUF6624"/>
</dbReference>
<evidence type="ECO:0000313" key="1">
    <source>
        <dbReference type="EMBL" id="NUU48518.1"/>
    </source>
</evidence>
<evidence type="ECO:0000313" key="2">
    <source>
        <dbReference type="Proteomes" id="UP000536441"/>
    </source>
</evidence>
<proteinExistence type="predicted"/>
<name>A0A7Y6EHZ4_9SPHN</name>
<organism evidence="1 2">
    <name type="scientific">Sphingomonas zeae</name>
    <dbReference type="NCBI Taxonomy" id="1646122"/>
    <lineage>
        <taxon>Bacteria</taxon>
        <taxon>Pseudomonadati</taxon>
        <taxon>Pseudomonadota</taxon>
        <taxon>Alphaproteobacteria</taxon>
        <taxon>Sphingomonadales</taxon>
        <taxon>Sphingomonadaceae</taxon>
        <taxon>Sphingomonas</taxon>
    </lineage>
</organism>
<gene>
    <name evidence="1" type="ORF">HP438_16235</name>
</gene>